<evidence type="ECO:0000259" key="1">
    <source>
        <dbReference type="Pfam" id="PF07905"/>
    </source>
</evidence>
<reference evidence="3" key="1">
    <citation type="journal article" date="2014" name="Int. J. Syst. Evol. Microbiol.">
        <title>Complete genome sequence of Corynebacterium casei LMG S-19264T (=DSM 44701T), isolated from a smear-ripened cheese.</title>
        <authorList>
            <consortium name="US DOE Joint Genome Institute (JGI-PGF)"/>
            <person name="Walter F."/>
            <person name="Albersmeier A."/>
            <person name="Kalinowski J."/>
            <person name="Ruckert C."/>
        </authorList>
    </citation>
    <scope>NUCLEOTIDE SEQUENCE</scope>
    <source>
        <strain evidence="3">CGMCC 1.12827</strain>
    </source>
</reference>
<evidence type="ECO:0000313" key="4">
    <source>
        <dbReference type="Proteomes" id="UP000621454"/>
    </source>
</evidence>
<dbReference type="AlphaFoldDB" id="A0A916T596"/>
<evidence type="ECO:0000313" key="3">
    <source>
        <dbReference type="EMBL" id="GGB32287.1"/>
    </source>
</evidence>
<feature type="domain" description="Purine catabolism PurC-like" evidence="1">
    <location>
        <begin position="12"/>
        <end position="132"/>
    </location>
</feature>
<sequence>MSAPITLPTVRDVVALPEVELGDPRLVAGALGDRPVRWVHVSEVADLTDLVSGDKLVLTIGTALTGTAERCAAYIRDLVAAGVAGLIVEVGTLVDAVPAAARAVADDLGFPVIELHRTTRFVAITEAVHRIIVADQYAELEFAAAAHQTFITLNVERASLTRIVSAAAEILDRSVVLEDLAHQVLAFRPAGAGAGDLLEGWTRRSRLVASSDTTVRDEIEGWTHTPVGPVNEVWGRLVVVDPRDEIGPSPTARSRTRTVIERAAQAVTLHRMVERDRTSLHQQAQSGLLEDLARRELTDEHEARSRAGALGLAQAARYVPLTVRLSPFGGGDPVAAHQRGLHALDSVVHAVAATSHSALTALRRESEVAVLLAVGAGRAGSGRPGQDTHLDDVVDLVAGRIRTQLHRLEASGAITIGVGRDSARLTTTATGLDESAQIAEVAAGLSGSTRLYHRATDVRLRGLVALLRDDARVQKFAESELGPLLASDARHGESNLDVLRRFLELGGNKSELATDLGRSRQTVYQRLALIERLLGVSLDDAESRTSLHTAVLIHDAALIPDAVLDHDAAGLTGVGLR</sequence>
<proteinExistence type="predicted"/>
<dbReference type="Pfam" id="PF13556">
    <property type="entry name" value="HTH_30"/>
    <property type="match status" value="1"/>
</dbReference>
<organism evidence="3 4">
    <name type="scientific">Gordonia jinhuaensis</name>
    <dbReference type="NCBI Taxonomy" id="1517702"/>
    <lineage>
        <taxon>Bacteria</taxon>
        <taxon>Bacillati</taxon>
        <taxon>Actinomycetota</taxon>
        <taxon>Actinomycetes</taxon>
        <taxon>Mycobacteriales</taxon>
        <taxon>Gordoniaceae</taxon>
        <taxon>Gordonia</taxon>
    </lineage>
</organism>
<feature type="domain" description="PucR C-terminal helix-turn-helix" evidence="2">
    <location>
        <begin position="496"/>
        <end position="553"/>
    </location>
</feature>
<dbReference type="RefSeq" id="WP_229742429.1">
    <property type="nucleotide sequence ID" value="NZ_BMGC01000012.1"/>
</dbReference>
<dbReference type="PANTHER" id="PTHR33744">
    <property type="entry name" value="CARBOHYDRATE DIACID REGULATOR"/>
    <property type="match status" value="1"/>
</dbReference>
<dbReference type="Proteomes" id="UP000621454">
    <property type="component" value="Unassembled WGS sequence"/>
</dbReference>
<dbReference type="PANTHER" id="PTHR33744:SF1">
    <property type="entry name" value="DNA-BINDING TRANSCRIPTIONAL ACTIVATOR ADER"/>
    <property type="match status" value="1"/>
</dbReference>
<protein>
    <recommendedName>
        <fullName evidence="5">Purine catabolism regulatory protein</fullName>
    </recommendedName>
</protein>
<comment type="caution">
    <text evidence="3">The sequence shown here is derived from an EMBL/GenBank/DDBJ whole genome shotgun (WGS) entry which is preliminary data.</text>
</comment>
<dbReference type="InterPro" id="IPR012914">
    <property type="entry name" value="PucR_dom"/>
</dbReference>
<dbReference type="InterPro" id="IPR042070">
    <property type="entry name" value="PucR_C-HTH_sf"/>
</dbReference>
<name>A0A916T596_9ACTN</name>
<dbReference type="Gene3D" id="1.10.10.2840">
    <property type="entry name" value="PucR C-terminal helix-turn-helix domain"/>
    <property type="match status" value="1"/>
</dbReference>
<reference evidence="3" key="2">
    <citation type="submission" date="2020-09" db="EMBL/GenBank/DDBJ databases">
        <authorList>
            <person name="Sun Q."/>
            <person name="Zhou Y."/>
        </authorList>
    </citation>
    <scope>NUCLEOTIDE SEQUENCE</scope>
    <source>
        <strain evidence="3">CGMCC 1.12827</strain>
    </source>
</reference>
<dbReference type="InterPro" id="IPR025736">
    <property type="entry name" value="PucR_C-HTH_dom"/>
</dbReference>
<keyword evidence="4" id="KW-1185">Reference proteome</keyword>
<dbReference type="InterPro" id="IPR051448">
    <property type="entry name" value="CdaR-like_regulators"/>
</dbReference>
<evidence type="ECO:0008006" key="5">
    <source>
        <dbReference type="Google" id="ProtNLM"/>
    </source>
</evidence>
<accession>A0A916T596</accession>
<gene>
    <name evidence="3" type="ORF">GCM10011489_20570</name>
</gene>
<dbReference type="Pfam" id="PF07905">
    <property type="entry name" value="PucR"/>
    <property type="match status" value="1"/>
</dbReference>
<dbReference type="EMBL" id="BMGC01000012">
    <property type="protein sequence ID" value="GGB32287.1"/>
    <property type="molecule type" value="Genomic_DNA"/>
</dbReference>
<evidence type="ECO:0000259" key="2">
    <source>
        <dbReference type="Pfam" id="PF13556"/>
    </source>
</evidence>